<evidence type="ECO:0000313" key="1">
    <source>
        <dbReference type="EMBL" id="TYI45751.1"/>
    </source>
</evidence>
<dbReference type="PANTHER" id="PTHR11439">
    <property type="entry name" value="GAG-POL-RELATED RETROTRANSPOSON"/>
    <property type="match status" value="1"/>
</dbReference>
<gene>
    <name evidence="1" type="ORF">E1A91_D13G060100v1</name>
</gene>
<dbReference type="EMBL" id="CM017661">
    <property type="protein sequence ID" value="TYI45751.1"/>
    <property type="molecule type" value="Genomic_DNA"/>
</dbReference>
<dbReference type="AlphaFoldDB" id="A0A5D2RYB0"/>
<proteinExistence type="predicted"/>
<feature type="non-terminal residue" evidence="1">
    <location>
        <position position="95"/>
    </location>
</feature>
<name>A0A5D2RYB0_GOSMU</name>
<dbReference type="Proteomes" id="UP000323597">
    <property type="component" value="Chromosome D13"/>
</dbReference>
<keyword evidence="2" id="KW-1185">Reference proteome</keyword>
<protein>
    <submittedName>
        <fullName evidence="1">Uncharacterized protein</fullName>
    </submittedName>
</protein>
<sequence length="95" mass="10720">MLMYKRLENLEVISYSDSNFFGYVDSRKSTSGYIFMFASGVISQRSVKQILTATSTMEAEFVSCFGLPHIDPLTKGMPPQKFNDHVVTMRLAPTL</sequence>
<reference evidence="1 2" key="1">
    <citation type="submission" date="2019-07" db="EMBL/GenBank/DDBJ databases">
        <title>WGS assembly of Gossypium mustelinum.</title>
        <authorList>
            <person name="Chen Z.J."/>
            <person name="Sreedasyam A."/>
            <person name="Ando A."/>
            <person name="Song Q."/>
            <person name="De L."/>
            <person name="Hulse-Kemp A."/>
            <person name="Ding M."/>
            <person name="Ye W."/>
            <person name="Kirkbride R."/>
            <person name="Jenkins J."/>
            <person name="Plott C."/>
            <person name="Lovell J."/>
            <person name="Lin Y.-M."/>
            <person name="Vaughn R."/>
            <person name="Liu B."/>
            <person name="Li W."/>
            <person name="Simpson S."/>
            <person name="Scheffler B."/>
            <person name="Saski C."/>
            <person name="Grover C."/>
            <person name="Hu G."/>
            <person name="Conover J."/>
            <person name="Carlson J."/>
            <person name="Shu S."/>
            <person name="Boston L."/>
            <person name="Williams M."/>
            <person name="Peterson D."/>
            <person name="Mcgee K."/>
            <person name="Jones D."/>
            <person name="Wendel J."/>
            <person name="Stelly D."/>
            <person name="Grimwood J."/>
            <person name="Schmutz J."/>
        </authorList>
    </citation>
    <scope>NUCLEOTIDE SEQUENCE [LARGE SCALE GENOMIC DNA]</scope>
    <source>
        <strain evidence="1">1408120.09</strain>
    </source>
</reference>
<accession>A0A5D2RYB0</accession>
<organism evidence="1 2">
    <name type="scientific">Gossypium mustelinum</name>
    <name type="common">Cotton</name>
    <name type="synonym">Gossypium caicoense</name>
    <dbReference type="NCBI Taxonomy" id="34275"/>
    <lineage>
        <taxon>Eukaryota</taxon>
        <taxon>Viridiplantae</taxon>
        <taxon>Streptophyta</taxon>
        <taxon>Embryophyta</taxon>
        <taxon>Tracheophyta</taxon>
        <taxon>Spermatophyta</taxon>
        <taxon>Magnoliopsida</taxon>
        <taxon>eudicotyledons</taxon>
        <taxon>Gunneridae</taxon>
        <taxon>Pentapetalae</taxon>
        <taxon>rosids</taxon>
        <taxon>malvids</taxon>
        <taxon>Malvales</taxon>
        <taxon>Malvaceae</taxon>
        <taxon>Malvoideae</taxon>
        <taxon>Gossypium</taxon>
    </lineage>
</organism>
<dbReference type="PANTHER" id="PTHR11439:SF467">
    <property type="entry name" value="INTEGRASE CATALYTIC DOMAIN-CONTAINING PROTEIN"/>
    <property type="match status" value="1"/>
</dbReference>
<dbReference type="CDD" id="cd09272">
    <property type="entry name" value="RNase_HI_RT_Ty1"/>
    <property type="match status" value="1"/>
</dbReference>
<evidence type="ECO:0000313" key="2">
    <source>
        <dbReference type="Proteomes" id="UP000323597"/>
    </source>
</evidence>